<keyword evidence="1" id="KW-0732">Signal</keyword>
<protein>
    <recommendedName>
        <fullName evidence="4">Chitin-binding type-4 domain-containing protein</fullName>
    </recommendedName>
</protein>
<feature type="signal peptide" evidence="1">
    <location>
        <begin position="1"/>
        <end position="23"/>
    </location>
</feature>
<keyword evidence="3" id="KW-1185">Reference proteome</keyword>
<evidence type="ECO:0000313" key="3">
    <source>
        <dbReference type="Proteomes" id="UP001209570"/>
    </source>
</evidence>
<evidence type="ECO:0008006" key="4">
    <source>
        <dbReference type="Google" id="ProtNLM"/>
    </source>
</evidence>
<dbReference type="Proteomes" id="UP001209570">
    <property type="component" value="Unassembled WGS sequence"/>
</dbReference>
<sequence>MARFGRFVLLAALALLLLPHASAHSALLSNGKLLGQLNGGSCFNCAIGSFPRPTTIPASAVDSGEPADGIAAYLKSSGQNVKDAWLAFQTGAPYGKIVEPEALVDPSSPSTCGRFQANAEGVVAPDAAVTFKKSNHQGPAEIWVDDRKTWAVDNFVAERSVPASAFQCRRPSCHVRWYWMGKVRVKRQWDHYQLYVQCFVVKGNGSAPVEPGTVKPRDER</sequence>
<reference evidence="2" key="1">
    <citation type="submission" date="2021-12" db="EMBL/GenBank/DDBJ databases">
        <title>Prjna785345.</title>
        <authorList>
            <person name="Rujirawat T."/>
            <person name="Krajaejun T."/>
        </authorList>
    </citation>
    <scope>NUCLEOTIDE SEQUENCE</scope>
    <source>
        <strain evidence="2">Pi057C3</strain>
    </source>
</reference>
<dbReference type="AlphaFoldDB" id="A0AAD5LYS4"/>
<name>A0AAD5LYS4_PYTIN</name>
<gene>
    <name evidence="2" type="ORF">P43SY_006579</name>
</gene>
<accession>A0AAD5LYS4</accession>
<evidence type="ECO:0000313" key="2">
    <source>
        <dbReference type="EMBL" id="KAJ0398025.1"/>
    </source>
</evidence>
<proteinExistence type="predicted"/>
<feature type="chain" id="PRO_5042158669" description="Chitin-binding type-4 domain-containing protein" evidence="1">
    <location>
        <begin position="24"/>
        <end position="220"/>
    </location>
</feature>
<comment type="caution">
    <text evidence="2">The sequence shown here is derived from an EMBL/GenBank/DDBJ whole genome shotgun (WGS) entry which is preliminary data.</text>
</comment>
<evidence type="ECO:0000256" key="1">
    <source>
        <dbReference type="SAM" id="SignalP"/>
    </source>
</evidence>
<organism evidence="2 3">
    <name type="scientific">Pythium insidiosum</name>
    <name type="common">Pythiosis disease agent</name>
    <dbReference type="NCBI Taxonomy" id="114742"/>
    <lineage>
        <taxon>Eukaryota</taxon>
        <taxon>Sar</taxon>
        <taxon>Stramenopiles</taxon>
        <taxon>Oomycota</taxon>
        <taxon>Peronosporomycetes</taxon>
        <taxon>Pythiales</taxon>
        <taxon>Pythiaceae</taxon>
        <taxon>Pythium</taxon>
    </lineage>
</organism>
<dbReference type="EMBL" id="JAKCXM010000230">
    <property type="protein sequence ID" value="KAJ0398025.1"/>
    <property type="molecule type" value="Genomic_DNA"/>
</dbReference>